<dbReference type="Gene3D" id="2.40.110.10">
    <property type="entry name" value="Butyryl-CoA Dehydrogenase, subunit A, domain 2"/>
    <property type="match status" value="1"/>
</dbReference>
<dbReference type="CDD" id="cd00567">
    <property type="entry name" value="ACAD"/>
    <property type="match status" value="1"/>
</dbReference>
<dbReference type="SUPFAM" id="SSF56645">
    <property type="entry name" value="Acyl-CoA dehydrogenase NM domain-like"/>
    <property type="match status" value="1"/>
</dbReference>
<evidence type="ECO:0000256" key="4">
    <source>
        <dbReference type="ARBA" id="ARBA00022827"/>
    </source>
</evidence>
<dbReference type="InterPro" id="IPR013786">
    <property type="entry name" value="AcylCoA_DH/ox_N"/>
</dbReference>
<dbReference type="InterPro" id="IPR037069">
    <property type="entry name" value="AcylCoA_DH/ox_N_sf"/>
</dbReference>
<dbReference type="PANTHER" id="PTHR43884">
    <property type="entry name" value="ACYL-COA DEHYDROGENASE"/>
    <property type="match status" value="1"/>
</dbReference>
<organism evidence="7 8">
    <name type="scientific">Pseudarthrobacter siccitolerans</name>
    <dbReference type="NCBI Taxonomy" id="861266"/>
    <lineage>
        <taxon>Bacteria</taxon>
        <taxon>Bacillati</taxon>
        <taxon>Actinomycetota</taxon>
        <taxon>Actinomycetes</taxon>
        <taxon>Micrococcales</taxon>
        <taxon>Micrococcaceae</taxon>
        <taxon>Pseudarthrobacter</taxon>
    </lineage>
</organism>
<evidence type="ECO:0000256" key="2">
    <source>
        <dbReference type="ARBA" id="ARBA00009347"/>
    </source>
</evidence>
<dbReference type="RefSeq" id="WP_050056979.1">
    <property type="nucleotide sequence ID" value="NZ_CAQI01000055.1"/>
</dbReference>
<dbReference type="STRING" id="861266.ARTSIC4J27_4159"/>
<evidence type="ECO:0000259" key="5">
    <source>
        <dbReference type="Pfam" id="PF00441"/>
    </source>
</evidence>
<accession>A0A024H7M0</accession>
<dbReference type="Gene3D" id="1.20.140.10">
    <property type="entry name" value="Butyryl-CoA Dehydrogenase, subunit A, domain 3"/>
    <property type="match status" value="1"/>
</dbReference>
<dbReference type="OrthoDB" id="2769798at2"/>
<dbReference type="InterPro" id="IPR036250">
    <property type="entry name" value="AcylCo_DH-like_C"/>
</dbReference>
<comment type="cofactor">
    <cofactor evidence="1">
        <name>FAD</name>
        <dbReference type="ChEBI" id="CHEBI:57692"/>
    </cofactor>
</comment>
<evidence type="ECO:0000256" key="3">
    <source>
        <dbReference type="ARBA" id="ARBA00022630"/>
    </source>
</evidence>
<dbReference type="InterPro" id="IPR046373">
    <property type="entry name" value="Acyl-CoA_Oxase/DH_mid-dom_sf"/>
</dbReference>
<dbReference type="PANTHER" id="PTHR43884:SF12">
    <property type="entry name" value="ISOVALERYL-COA DEHYDROGENASE, MITOCHONDRIAL-RELATED"/>
    <property type="match status" value="1"/>
</dbReference>
<sequence length="381" mass="41286">MSRILTDDQLALRDKVRTFARDVVGPRRSEATDDPSFLKEMNRLMGEAGILRTFAPKSLGGDEMGVMAIVIVMEELARESPAVAMSAMMQMNIPVNMVKTPPVADRWARSALAGETTVSFASTDPVGYANYTEHPDIGRCEGDEFVLNGVRHFAGQAIFADVIGVSGLVDGDMHLFWIPADQAGVQVSPMPKMGIGAPWGRVELTDVRVPAEYVRDMSVLVKDRQLVDVSGTSKVSTHPISALALGLAEGVWEKTDAYLRARTVRNEPLASLQALQHKLVRMRQNIEAGRSMLYDATQLVDAGQGDAVLDHLLKPFLTEMAFDVATTCMTLHGGRGYERAAGIEIYLRDAAGLLIGECTADMHYSTVANLLNMPGALPGSP</sequence>
<dbReference type="Gene3D" id="1.10.540.10">
    <property type="entry name" value="Acyl-CoA dehydrogenase/oxidase, N-terminal domain"/>
    <property type="match status" value="1"/>
</dbReference>
<evidence type="ECO:0000259" key="6">
    <source>
        <dbReference type="Pfam" id="PF02771"/>
    </source>
</evidence>
<comment type="caution">
    <text evidence="7">The sequence shown here is derived from an EMBL/GenBank/DDBJ whole genome shotgun (WGS) entry which is preliminary data.</text>
</comment>
<evidence type="ECO:0000313" key="7">
    <source>
        <dbReference type="EMBL" id="CCQ48160.1"/>
    </source>
</evidence>
<feature type="domain" description="Acyl-CoA dehydrogenase/oxidase C-terminal" evidence="5">
    <location>
        <begin position="240"/>
        <end position="368"/>
    </location>
</feature>
<evidence type="ECO:0000256" key="1">
    <source>
        <dbReference type="ARBA" id="ARBA00001974"/>
    </source>
</evidence>
<dbReference type="Pfam" id="PF02771">
    <property type="entry name" value="Acyl-CoA_dh_N"/>
    <property type="match status" value="1"/>
</dbReference>
<name>A0A024H7M0_9MICC</name>
<dbReference type="InterPro" id="IPR009100">
    <property type="entry name" value="AcylCoA_DH/oxidase_NM_dom_sf"/>
</dbReference>
<comment type="similarity">
    <text evidence="2">Belongs to the acyl-CoA dehydrogenase family.</text>
</comment>
<reference evidence="8" key="1">
    <citation type="journal article" date="2014" name="Genome Announc.">
        <title>Genome Sequence of Arthrobacter siccitolerans 4J27, a Xeroprotectant-Producing Desiccation-Tolerant Microorganism.</title>
        <authorList>
            <person name="Manzanera M."/>
            <person name="Santa-Cruz-Calvo L."/>
            <person name="Vilchez J.I."/>
            <person name="Garcia-Fontana C."/>
            <person name="Silva-Castro G.A."/>
            <person name="Calvo C."/>
            <person name="Gonzalez-Lopez J."/>
        </authorList>
    </citation>
    <scope>NUCLEOTIDE SEQUENCE [LARGE SCALE GENOMIC DNA]</scope>
    <source>
        <strain evidence="8">4J27</strain>
    </source>
</reference>
<dbReference type="InterPro" id="IPR009075">
    <property type="entry name" value="AcylCo_DH/oxidase_C"/>
</dbReference>
<keyword evidence="3" id="KW-0285">Flavoprotein</keyword>
<feature type="domain" description="Acyl-CoA dehydrogenase/oxidase N-terminal" evidence="6">
    <location>
        <begin position="6"/>
        <end position="98"/>
    </location>
</feature>
<gene>
    <name evidence="7" type="ORF">ARTSIC4J27_4159</name>
</gene>
<proteinExistence type="inferred from homology"/>
<dbReference type="EMBL" id="CAQI01000055">
    <property type="protein sequence ID" value="CCQ48160.1"/>
    <property type="molecule type" value="Genomic_DNA"/>
</dbReference>
<dbReference type="AlphaFoldDB" id="A0A024H7M0"/>
<keyword evidence="4" id="KW-0274">FAD</keyword>
<keyword evidence="8" id="KW-1185">Reference proteome</keyword>
<dbReference type="Pfam" id="PF00441">
    <property type="entry name" value="Acyl-CoA_dh_1"/>
    <property type="match status" value="1"/>
</dbReference>
<dbReference type="SUPFAM" id="SSF47203">
    <property type="entry name" value="Acyl-CoA dehydrogenase C-terminal domain-like"/>
    <property type="match status" value="1"/>
</dbReference>
<dbReference type="GO" id="GO:0050660">
    <property type="term" value="F:flavin adenine dinucleotide binding"/>
    <property type="evidence" value="ECO:0007669"/>
    <property type="project" value="InterPro"/>
</dbReference>
<dbReference type="GO" id="GO:0003995">
    <property type="term" value="F:acyl-CoA dehydrogenase activity"/>
    <property type="evidence" value="ECO:0007669"/>
    <property type="project" value="TreeGrafter"/>
</dbReference>
<evidence type="ECO:0000313" key="8">
    <source>
        <dbReference type="Proteomes" id="UP000035722"/>
    </source>
</evidence>
<protein>
    <submittedName>
        <fullName evidence="7">Acyl-CoA dehydrogenase, N-terminal domain protein</fullName>
    </submittedName>
</protein>
<dbReference type="Proteomes" id="UP000035722">
    <property type="component" value="Unassembled WGS sequence"/>
</dbReference>